<gene>
    <name evidence="2" type="ORF">NE237_024266</name>
</gene>
<name>A0A9Q0HDE4_9MAGN</name>
<reference evidence="2" key="1">
    <citation type="journal article" date="2023" name="Plant J.">
        <title>The genome of the king protea, Protea cynaroides.</title>
        <authorList>
            <person name="Chang J."/>
            <person name="Duong T.A."/>
            <person name="Schoeman C."/>
            <person name="Ma X."/>
            <person name="Roodt D."/>
            <person name="Barker N."/>
            <person name="Li Z."/>
            <person name="Van de Peer Y."/>
            <person name="Mizrachi E."/>
        </authorList>
    </citation>
    <scope>NUCLEOTIDE SEQUENCE</scope>
    <source>
        <tissue evidence="2">Young leaves</tissue>
    </source>
</reference>
<comment type="caution">
    <text evidence="2">The sequence shown here is derived from an EMBL/GenBank/DDBJ whole genome shotgun (WGS) entry which is preliminary data.</text>
</comment>
<evidence type="ECO:0000256" key="1">
    <source>
        <dbReference type="SAM" id="MobiDB-lite"/>
    </source>
</evidence>
<dbReference type="EMBL" id="JAMYWD010000008">
    <property type="protein sequence ID" value="KAJ4964327.1"/>
    <property type="molecule type" value="Genomic_DNA"/>
</dbReference>
<dbReference type="Proteomes" id="UP001141806">
    <property type="component" value="Unassembled WGS sequence"/>
</dbReference>
<protein>
    <submittedName>
        <fullName evidence="2">Uncharacterized protein</fullName>
    </submittedName>
</protein>
<feature type="region of interest" description="Disordered" evidence="1">
    <location>
        <begin position="1"/>
        <end position="24"/>
    </location>
</feature>
<sequence length="308" mass="33831">MALGSNSDGAKNARASKRPWAAGAPKSNRAASVIVTVNRFVNVRSVSKTSTSGSEASCVLEFPPTGCPFILSGIVSTSQENTWPEPTQEIVALDRVNLGTVVSYPKLKDSGFIKLYQLVQFSEDNLQNFFQEEEEETPTDLSQTGAKSPSMKETNLDGLIPGSTAGEGVSNAPRGWITSSRVSEGRYSGGPSEGRRAEAAENLDDAKKAREEVEKAHVEAEVWDDLQKVEANATSRMGEVAEQVVSQFKVVEALKKFALKLPKYLHKQSLHWVRSYVWSRYPNFDFSRCKTIATTFFEVKEKKAKGIV</sequence>
<feature type="compositionally biased region" description="Polar residues" evidence="1">
    <location>
        <begin position="142"/>
        <end position="153"/>
    </location>
</feature>
<evidence type="ECO:0000313" key="3">
    <source>
        <dbReference type="Proteomes" id="UP001141806"/>
    </source>
</evidence>
<dbReference type="AlphaFoldDB" id="A0A9Q0HDE4"/>
<accession>A0A9Q0HDE4</accession>
<keyword evidence="3" id="KW-1185">Reference proteome</keyword>
<proteinExistence type="predicted"/>
<evidence type="ECO:0000313" key="2">
    <source>
        <dbReference type="EMBL" id="KAJ4964327.1"/>
    </source>
</evidence>
<organism evidence="2 3">
    <name type="scientific">Protea cynaroides</name>
    <dbReference type="NCBI Taxonomy" id="273540"/>
    <lineage>
        <taxon>Eukaryota</taxon>
        <taxon>Viridiplantae</taxon>
        <taxon>Streptophyta</taxon>
        <taxon>Embryophyta</taxon>
        <taxon>Tracheophyta</taxon>
        <taxon>Spermatophyta</taxon>
        <taxon>Magnoliopsida</taxon>
        <taxon>Proteales</taxon>
        <taxon>Proteaceae</taxon>
        <taxon>Protea</taxon>
    </lineage>
</organism>
<feature type="region of interest" description="Disordered" evidence="1">
    <location>
        <begin position="132"/>
        <end position="199"/>
    </location>
</feature>